<protein>
    <submittedName>
        <fullName evidence="12">Similar to si:ch211-233a24.2: Transmembrane protein KIAA1109 homolog (Danio rerio)</fullName>
    </submittedName>
</protein>
<dbReference type="InterPro" id="IPR056741">
    <property type="entry name" value="BLTP1_M"/>
</dbReference>
<keyword evidence="4 6" id="KW-0103">Bromodomain</keyword>
<dbReference type="PROSITE" id="PS50014">
    <property type="entry name" value="BROMODOMAIN_2"/>
    <property type="match status" value="1"/>
</dbReference>
<evidence type="ECO:0000256" key="3">
    <source>
        <dbReference type="ARBA" id="ARBA00022853"/>
    </source>
</evidence>
<dbReference type="PROSITE" id="PS50812">
    <property type="entry name" value="PWWP"/>
    <property type="match status" value="1"/>
</dbReference>
<feature type="compositionally biased region" description="Low complexity" evidence="8">
    <location>
        <begin position="3167"/>
        <end position="3178"/>
    </location>
</feature>
<evidence type="ECO:0000256" key="4">
    <source>
        <dbReference type="ARBA" id="ARBA00023117"/>
    </source>
</evidence>
<dbReference type="OrthoDB" id="10051416at2759"/>
<keyword evidence="12" id="KW-0472">Membrane</keyword>
<dbReference type="Pfam" id="PF25039">
    <property type="entry name" value="BLTP1_M"/>
    <property type="match status" value="1"/>
</dbReference>
<feature type="domain" description="SAMD1-like winged helix (WH)" evidence="11">
    <location>
        <begin position="10"/>
        <end position="91"/>
    </location>
</feature>
<feature type="region of interest" description="Disordered" evidence="8">
    <location>
        <begin position="2259"/>
        <end position="2278"/>
    </location>
</feature>
<evidence type="ECO:0000259" key="11">
    <source>
        <dbReference type="PROSITE" id="PS52014"/>
    </source>
</evidence>
<dbReference type="PROSITE" id="PS52014">
    <property type="entry name" value="SAMD1_WH"/>
    <property type="match status" value="1"/>
</dbReference>
<evidence type="ECO:0000313" key="12">
    <source>
        <dbReference type="EMBL" id="CAG5103603.1"/>
    </source>
</evidence>
<dbReference type="GO" id="GO:0006325">
    <property type="term" value="P:chromatin organization"/>
    <property type="evidence" value="ECO:0007669"/>
    <property type="project" value="UniProtKB-KW"/>
</dbReference>
<feature type="domain" description="Bromo" evidence="9">
    <location>
        <begin position="208"/>
        <end position="255"/>
    </location>
</feature>
<keyword evidence="3" id="KW-0156">Chromatin regulator</keyword>
<dbReference type="SMART" id="SM00297">
    <property type="entry name" value="BROMO"/>
    <property type="match status" value="1"/>
</dbReference>
<evidence type="ECO:0000259" key="10">
    <source>
        <dbReference type="PROSITE" id="PS50812"/>
    </source>
</evidence>
<name>A0A8J2HMD5_COTCN</name>
<feature type="compositionally biased region" description="Acidic residues" evidence="8">
    <location>
        <begin position="2001"/>
        <end position="2014"/>
    </location>
</feature>
<comment type="subcellular location">
    <subcellularLocation>
        <location evidence="1">Nucleus</location>
    </subcellularLocation>
</comment>
<accession>A0A8J2HMD5</accession>
<evidence type="ECO:0000313" key="13">
    <source>
        <dbReference type="Proteomes" id="UP000786811"/>
    </source>
</evidence>
<feature type="compositionally biased region" description="Basic residues" evidence="8">
    <location>
        <begin position="2987"/>
        <end position="2996"/>
    </location>
</feature>
<dbReference type="Pfam" id="PF25040">
    <property type="entry name" value="BLTP1_C"/>
    <property type="match status" value="4"/>
</dbReference>
<feature type="region of interest" description="Disordered" evidence="8">
    <location>
        <begin position="3162"/>
        <end position="3183"/>
    </location>
</feature>
<keyword evidence="13" id="KW-1185">Reference proteome</keyword>
<dbReference type="Gene3D" id="2.30.30.140">
    <property type="match status" value="1"/>
</dbReference>
<dbReference type="InterPro" id="IPR056742">
    <property type="entry name" value="BLTP1_C"/>
</dbReference>
<evidence type="ECO:0000256" key="1">
    <source>
        <dbReference type="ARBA" id="ARBA00004123"/>
    </source>
</evidence>
<feature type="region of interest" description="Disordered" evidence="8">
    <location>
        <begin position="700"/>
        <end position="768"/>
    </location>
</feature>
<evidence type="ECO:0000256" key="5">
    <source>
        <dbReference type="ARBA" id="ARBA00023242"/>
    </source>
</evidence>
<dbReference type="GO" id="GO:0005634">
    <property type="term" value="C:nucleus"/>
    <property type="evidence" value="ECO:0007669"/>
    <property type="project" value="UniProtKB-SubCell"/>
</dbReference>
<dbReference type="EMBL" id="CAJNRD030001123">
    <property type="protein sequence ID" value="CAG5103603.1"/>
    <property type="molecule type" value="Genomic_DNA"/>
</dbReference>
<evidence type="ECO:0000256" key="2">
    <source>
        <dbReference type="ARBA" id="ARBA00022553"/>
    </source>
</evidence>
<feature type="region of interest" description="Disordered" evidence="8">
    <location>
        <begin position="3262"/>
        <end position="3310"/>
    </location>
</feature>
<dbReference type="PANTHER" id="PTHR31640:SF1">
    <property type="entry name" value="BRIDGE-LIKE LIPID TRANSFER PROTEIN FAMILY MEMBER 1"/>
    <property type="match status" value="1"/>
</dbReference>
<dbReference type="GO" id="GO:0003677">
    <property type="term" value="F:DNA binding"/>
    <property type="evidence" value="ECO:0007669"/>
    <property type="project" value="InterPro"/>
</dbReference>
<dbReference type="Proteomes" id="UP000786811">
    <property type="component" value="Unassembled WGS sequence"/>
</dbReference>
<feature type="region of interest" description="Disordered" evidence="8">
    <location>
        <begin position="2320"/>
        <end position="2354"/>
    </location>
</feature>
<reference evidence="12" key="1">
    <citation type="submission" date="2021-04" db="EMBL/GenBank/DDBJ databases">
        <authorList>
            <person name="Chebbi M.A.C M."/>
        </authorList>
    </citation>
    <scope>NUCLEOTIDE SEQUENCE</scope>
</reference>
<dbReference type="InterPro" id="IPR001487">
    <property type="entry name" value="Bromodomain"/>
</dbReference>
<feature type="region of interest" description="Disordered" evidence="8">
    <location>
        <begin position="2714"/>
        <end position="2733"/>
    </location>
</feature>
<dbReference type="InterPro" id="IPR036427">
    <property type="entry name" value="Bromodomain-like_sf"/>
</dbReference>
<keyword evidence="5" id="KW-0539">Nucleus</keyword>
<feature type="region of interest" description="Disordered" evidence="8">
    <location>
        <begin position="811"/>
        <end position="850"/>
    </location>
</feature>
<dbReference type="Gene3D" id="1.20.920.10">
    <property type="entry name" value="Bromodomain-like"/>
    <property type="match status" value="1"/>
</dbReference>
<dbReference type="InterPro" id="IPR047268">
    <property type="entry name" value="PWWP_BS69"/>
</dbReference>
<evidence type="ECO:0000259" key="9">
    <source>
        <dbReference type="PROSITE" id="PS50014"/>
    </source>
</evidence>
<dbReference type="SMART" id="SM01220">
    <property type="entry name" value="FSA_C"/>
    <property type="match status" value="1"/>
</dbReference>
<dbReference type="GO" id="GO:0098793">
    <property type="term" value="C:presynapse"/>
    <property type="evidence" value="ECO:0007669"/>
    <property type="project" value="GOC"/>
</dbReference>
<proteinExistence type="predicted"/>
<dbReference type="SUPFAM" id="SSF63748">
    <property type="entry name" value="Tudor/PWWP/MBT"/>
    <property type="match status" value="1"/>
</dbReference>
<feature type="domain" description="PWWP" evidence="10">
    <location>
        <begin position="298"/>
        <end position="343"/>
    </location>
</feature>
<feature type="region of interest" description="Disordered" evidence="8">
    <location>
        <begin position="389"/>
        <end position="575"/>
    </location>
</feature>
<feature type="coiled-coil region" evidence="7">
    <location>
        <begin position="1078"/>
        <end position="1105"/>
    </location>
</feature>
<keyword evidence="12" id="KW-0812">Transmembrane</keyword>
<dbReference type="InterPro" id="IPR000313">
    <property type="entry name" value="PWWP_dom"/>
</dbReference>
<feature type="compositionally biased region" description="Low complexity" evidence="8">
    <location>
        <begin position="3281"/>
        <end position="3296"/>
    </location>
</feature>
<feature type="compositionally biased region" description="Basic and acidic residues" evidence="8">
    <location>
        <begin position="435"/>
        <end position="447"/>
    </location>
</feature>
<feature type="coiled-coil region" evidence="7">
    <location>
        <begin position="591"/>
        <end position="622"/>
    </location>
</feature>
<organism evidence="12 13">
    <name type="scientific">Cotesia congregata</name>
    <name type="common">Parasitoid wasp</name>
    <name type="synonym">Apanteles congregatus</name>
    <dbReference type="NCBI Taxonomy" id="51543"/>
    <lineage>
        <taxon>Eukaryota</taxon>
        <taxon>Metazoa</taxon>
        <taxon>Ecdysozoa</taxon>
        <taxon>Arthropoda</taxon>
        <taxon>Hexapoda</taxon>
        <taxon>Insecta</taxon>
        <taxon>Pterygota</taxon>
        <taxon>Neoptera</taxon>
        <taxon>Endopterygota</taxon>
        <taxon>Hymenoptera</taxon>
        <taxon>Apocrita</taxon>
        <taxon>Ichneumonoidea</taxon>
        <taxon>Braconidae</taxon>
        <taxon>Microgastrinae</taxon>
        <taxon>Cotesia</taxon>
    </lineage>
</organism>
<dbReference type="Pfam" id="PF00439">
    <property type="entry name" value="Bromodomain"/>
    <property type="match status" value="1"/>
</dbReference>
<evidence type="ECO:0000256" key="7">
    <source>
        <dbReference type="SAM" id="Coils"/>
    </source>
</evidence>
<feature type="compositionally biased region" description="Low complexity" evidence="8">
    <location>
        <begin position="2162"/>
        <end position="2178"/>
    </location>
</feature>
<gene>
    <name evidence="12" type="ORF">HICCMSTLAB_LOCUS11592</name>
</gene>
<feature type="region of interest" description="Disordered" evidence="8">
    <location>
        <begin position="1443"/>
        <end position="1483"/>
    </location>
</feature>
<feature type="region of interest" description="Disordered" evidence="8">
    <location>
        <begin position="2001"/>
        <end position="2025"/>
    </location>
</feature>
<dbReference type="PANTHER" id="PTHR31640">
    <property type="entry name" value="TRANSMEMBRANE PROTEIN KIAA1109"/>
    <property type="match status" value="1"/>
</dbReference>
<dbReference type="GO" id="GO:0048488">
    <property type="term" value="P:synaptic vesicle endocytosis"/>
    <property type="evidence" value="ECO:0007669"/>
    <property type="project" value="TreeGrafter"/>
</dbReference>
<feature type="compositionally biased region" description="Polar residues" evidence="8">
    <location>
        <begin position="449"/>
        <end position="458"/>
    </location>
</feature>
<keyword evidence="2" id="KW-0597">Phosphoprotein</keyword>
<feature type="compositionally biased region" description="Polar residues" evidence="8">
    <location>
        <begin position="1443"/>
        <end position="1457"/>
    </location>
</feature>
<evidence type="ECO:0000256" key="8">
    <source>
        <dbReference type="SAM" id="MobiDB-lite"/>
    </source>
</evidence>
<dbReference type="InterPro" id="IPR033616">
    <property type="entry name" value="BLTP1"/>
</dbReference>
<feature type="region of interest" description="Disordered" evidence="8">
    <location>
        <begin position="2982"/>
        <end position="3001"/>
    </location>
</feature>
<feature type="compositionally biased region" description="Polar residues" evidence="8">
    <location>
        <begin position="732"/>
        <end position="747"/>
    </location>
</feature>
<dbReference type="InterPro" id="IPR048589">
    <property type="entry name" value="SAMD1-like_WH"/>
</dbReference>
<dbReference type="SMART" id="SM00293">
    <property type="entry name" value="PWWP"/>
    <property type="match status" value="1"/>
</dbReference>
<dbReference type="CDD" id="cd20159">
    <property type="entry name" value="PWWP_BS69"/>
    <property type="match status" value="1"/>
</dbReference>
<evidence type="ECO:0000256" key="6">
    <source>
        <dbReference type="PROSITE-ProRule" id="PRU00035"/>
    </source>
</evidence>
<feature type="compositionally biased region" description="Basic and acidic residues" evidence="8">
    <location>
        <begin position="482"/>
        <end position="500"/>
    </location>
</feature>
<keyword evidence="7" id="KW-0175">Coiled coil</keyword>
<dbReference type="SUPFAM" id="SSF47370">
    <property type="entry name" value="Bromodomain"/>
    <property type="match status" value="1"/>
</dbReference>
<comment type="caution">
    <text evidence="12">The sequence shown here is derived from an EMBL/GenBank/DDBJ whole genome shotgun (WGS) entry which is preliminary data.</text>
</comment>
<sequence length="3372" mass="375058">MVLNTKKMSVRRRTDPAPTQRIWDAIKLTVHQRSLPSNERIVRHFARVYNMTELAAQEELNKAVEDGLVFLKKSQSKGGLDQESYRLPLDPREDDGHDWYCFKCQKAGVVETCQTCFRVYHPRCHTPNNSDQKICQFCEQISADTYHDVKALNHILGFTCGHLKAKLPPEITNRTIVPDSSVVEKPAGGLCGPTWISEGEDSWRPGILIKNHMDLAIMEAKTKRNEYKSLAEFQTDAHNILHNIIVYHGEASVIGEMGKIMYQDCCYDLKEIRRCADCYRISNEKSEKMWFCIPCNPPHQLVYAKQKGYPYWPAKVMEIKGNIYDVRFFGGHHMRANIEKIFIRSITSSLQSLQIKRSTAWNRAFEELKHHQSLLTKLAKSSLLVAHNNNSTNAAGTTDDVEGPKPSKMRRHQESSESSQGSQVASPNGVSPVKLTKDLRVRVERLMSDGNSEIQLNQEKSESANGDGDGDGDGDGVGDGGPDEKPEVKDGSRSTSEERQVPFLPVAIDEEPPLRISSSTCPEGLKKEGSQEDMVTSSSQEPRSKCVLVQTEEVQPETAPAKMKRERRTSEQTTTAPALEKLRREFELDKCRELERLQAEHAKELRQLTEKHQQVISEIKKKQWGVIVLSRQWKNVLYTPLLLEHNYKTKHVKPLNVTFAVSDPEDENLLTDGEGSAGDGDDQEVTDECAMLINTDNIYKHSQVKPGPDKSTGVCGDGLTVPVSSPRGRETSPLSTPIPTGPDSLTSPSPPVAHHKRGRSLQPTQVPVSSRASIVFPLLASGGLFNQPRDPNNINYGTLQEEKMPQIHVSQSHNLGSNPSIYSGGHNSPHSTGSIDQIMSPTAHQSTRQNNAGEDLYSWMAKQQEFIKDNEKSNLKGNWVFRTEQKATKDSKINTMTTEDTEDSDVQSGACLYPMKDSLRLLDAHLIFEPLLSSLSVMPQQMLSAIGSGNINNVSSLESLGSNLSLVGTMDTMRIDIVVSEFGKVPDKKKATKHPPRKGSKFFLDIPSETPAFLCEKIGIDIDIKKMADMTVDDMIQRQNVLYISRGQLKKHTSTVVNFSLNIRYISQQVNMPLLRLLHQISNMYQNVKETQMELKEQLPETKRNANLTVNEINIKNGSSSTSDLQDQHHLGGCNISDGGKKIDEPLLQSSYDNNQSKVLSPSSSIRSRPQSFAQKLRSTGKSVKGYINLSEGVITPSFGASPNGSGLDKFSVLSDKCKDNFILTPRCWRTIYYLLDLYATRPETKTITHRFSLPAEVADNYKGARKYENLIEVKDPDIEKGLNNESGFTPVPPAPPPREMNVVTGERTRLIIFGVAKIHRTRLLATLSGLKLEAEITSLHASLTCRKKSKPASLECSLTGQIGRTMIVLLEGVAPNQQTVVKVTVGKSQALYSSVTRRQKDKNSGLLTVGAVNIDIPQHPVALHGMMTRGSKQLSSTLQELRVTRTSSRMSRGQQQEEADGLPGSPHNYPPAPSIDLEKPQPGPSLLEPIVMQFHIILQSLSITAALLPSLQAQYKMDQVNSSGITGSKAKFTIDLPHHSLSFTTKLQVTEANLPSEASIELPKVHVSAEYIQDGSNSLNDSKIADGVVLRQGSYLSATADIGIFEHSLTTDLLNHLVFVQKVFMKEVNEVVQKVYGGEKPVPLWLEDEEPASSSLKRILFSLVIRIKRIQLTATTPTNSAVRLETGTVELQLSNRVQNVSGAAQPNPYTKLFGKAQVDINLSLGQLLKNVMFEEAEPEFQQFAFFNTRVGLRNAFQEEMAQGADKEVVLITLKRPLIYIQPMAVDKAILVWLNYKNAYEYWNEKRANLNKEVLTATQQVFEKVPFGQLTSQLSSPNLGTLFLQLTVDDMGICVPLNPLPPNNWGMTRGLYDGESRGAVVVTLVNTSISACSSGSLVSKARFVGFCLRFAEDFETSLDDWKPDMNDSSIMNLCVVSEGTYEVCSRTVAQKPDKSDNAKWLLNVQWQMEGVDIHFDVSVGQQLSALGHTLTMLTGSEEDDANISADYDSDDGDQPENGTSQVKKKESILIKKSKNWTDSLPAFVFDPSLDAKKRSKLIEKEMNEQAKIINDLRSLGASHGTIEQEMKRLHELEAMVFKDFRRDMIQKLRRQSVKASGIKGKLGLGNKPNTYRSRSFIVPSPTPEHQLESPEDLNADINSANSASYESSPRSGPSRSASLRVRGLGGPRVTFSDTHTMCRQSSLPSASSDLSLPEGDLEWPETLDIEGEQVELRKKHRDMSCTSSYDSMEGNAPLLDSYGREQTSTTCSPHIAPQKPQEPNIDFELDVKVLINSGKCVLHTKDSAREDELKLLSRMKKERSCSGGNFDFQPSSPSSSKKHLSSKEKSSTTSNSRLRYMQHASVPLVDLTIFHIPGLDVKVHYESKTLPEESISPRTSAENNLLNPLLSSTGLRKPSTKKASLFAWMTLQSIPEETIISPHILEFLEQTLEPIPSKTLAGGGQASTVFPMDNESSSWAATAASGNYVYASFPVDVIVYFHMQPSTFRFSCLPVSRVECMLQLPSLDIVFSSKRAEEEQTEFGDFKSSAESSSTSVKESSAVGGVSVTGCLADFSVYIFHPYGGGKKSSLKEAQWSPLSDSERKDSLSINVEFVKFHLSRSRKINFQSEPMKKSNDASRAVIRFSTIVDVGSASFKYDMRRITEILAFPKAWYRRSIVRRLFLGDLNSGFAYSEGHTAPQMNTEEAVMGSSLLKHHDRHAGDGLSKSAPERSPTLTRDKLRLSFDNDMPRQTRLKDIGRGWSFTSDKGQSASAIKKRESAWETLVLFAVNFTRLNVHMNMGNVMGNVAWMTKDFRSDGRLSIGSTGHKNLYIGIGLGGSSLDAKGGFVGGTIELSKIDTYIHIREEPGTEPDHTLGLKLFALELRLDYMGTSVLMTRVSSLDVTLRDEWKINRSNAGDAFMPTRRPAVIFMHGDLGWDQLQIMISKSTTADLLKMFHKLDEFFSQQFKNSKRVFSSLQTNKNQRVTSNSFKKRGQKKTRGATGAEAAWTMNPTAMSDARHHRHWQRVLAQVAGLQLGSLRFSLPTNGTVLGGTMELHGCNISLACFHGINFKSKSWALFSLKEPCISFATEAQEIPSVESPNTCDVHVVQTLTISLGQQQEQHARHLSMGTVCRLSRSVLFPPQFKSLQEWFHYAFANSEIDETTADGNTSRGRSTSSTSGKLQEHSHTREIIFALPSLQLHLKTEHLQTAKTPDVISEKPLVECSFITEFEDHIFVTVDAEAFFFLHDLISSYHKEKERVYATQGAGASRAYSPDPQDKKRATTITASASTSSATSSTMTEEEKKQSNKQFDPAEIIEPYGIDYILQKLGFSHARTTIPKWIQRGFMDPLDKVLAVLMLRMVMAVREDPSDNNK</sequence>
<feature type="region of interest" description="Disordered" evidence="8">
    <location>
        <begin position="2119"/>
        <end position="2181"/>
    </location>
</feature>